<evidence type="ECO:0000313" key="4">
    <source>
        <dbReference type="RefSeq" id="XP_030065041.1"/>
    </source>
</evidence>
<organism evidence="3 4">
    <name type="scientific">Microcaecilia unicolor</name>
    <dbReference type="NCBI Taxonomy" id="1415580"/>
    <lineage>
        <taxon>Eukaryota</taxon>
        <taxon>Metazoa</taxon>
        <taxon>Chordata</taxon>
        <taxon>Craniata</taxon>
        <taxon>Vertebrata</taxon>
        <taxon>Euteleostomi</taxon>
        <taxon>Amphibia</taxon>
        <taxon>Gymnophiona</taxon>
        <taxon>Siphonopidae</taxon>
        <taxon>Microcaecilia</taxon>
    </lineage>
</organism>
<dbReference type="CTD" id="141549481"/>
<evidence type="ECO:0000313" key="5">
    <source>
        <dbReference type="RefSeq" id="XP_030065051.1"/>
    </source>
</evidence>
<comment type="similarity">
    <text evidence="1">Belongs to the UPF0489 family.</text>
</comment>
<dbReference type="AlphaFoldDB" id="A0A6P7YJG9"/>
<gene>
    <name evidence="4 5" type="primary">C1H5orf22</name>
</gene>
<reference evidence="4 5" key="1">
    <citation type="submission" date="2025-04" db="UniProtKB">
        <authorList>
            <consortium name="RefSeq"/>
        </authorList>
    </citation>
    <scope>IDENTIFICATION</scope>
</reference>
<dbReference type="OrthoDB" id="418142at2759"/>
<evidence type="ECO:0000256" key="1">
    <source>
        <dbReference type="ARBA" id="ARBA00007099"/>
    </source>
</evidence>
<dbReference type="KEGG" id="muo:115473956"/>
<dbReference type="Pfam" id="PF12640">
    <property type="entry name" value="UPF0489"/>
    <property type="match status" value="1"/>
</dbReference>
<keyword evidence="3" id="KW-1185">Reference proteome</keyword>
<proteinExistence type="inferred from homology"/>
<evidence type="ECO:0000313" key="3">
    <source>
        <dbReference type="Proteomes" id="UP000515156"/>
    </source>
</evidence>
<feature type="region of interest" description="Disordered" evidence="2">
    <location>
        <begin position="1"/>
        <end position="24"/>
    </location>
</feature>
<dbReference type="RefSeq" id="XP_030065041.1">
    <property type="nucleotide sequence ID" value="XM_030209181.1"/>
</dbReference>
<dbReference type="PANTHER" id="PTHR13225:SF3">
    <property type="entry name" value="UPF0489 PROTEIN C5ORF22"/>
    <property type="match status" value="1"/>
</dbReference>
<evidence type="ECO:0000256" key="2">
    <source>
        <dbReference type="SAM" id="MobiDB-lite"/>
    </source>
</evidence>
<dbReference type="GeneID" id="115473956"/>
<feature type="compositionally biased region" description="Basic and acidic residues" evidence="2">
    <location>
        <begin position="1"/>
        <end position="13"/>
    </location>
</feature>
<dbReference type="RefSeq" id="XP_030065051.1">
    <property type="nucleotide sequence ID" value="XM_030209191.1"/>
</dbReference>
<protein>
    <submittedName>
        <fullName evidence="4 5">UPF0489 protein C5orf22 homolog isoform X1</fullName>
    </submittedName>
</protein>
<dbReference type="PANTHER" id="PTHR13225">
    <property type="entry name" value="MISEXPRESSION SUPPRESSOR OF RAS 6"/>
    <property type="match status" value="1"/>
</dbReference>
<name>A0A6P7YJG9_9AMPH</name>
<accession>A0A6P7YJG9</accession>
<dbReference type="InterPro" id="IPR024131">
    <property type="entry name" value="UPF0489"/>
</dbReference>
<dbReference type="Proteomes" id="UP000515156">
    <property type="component" value="Chromosome 1"/>
</dbReference>
<sequence length="526" mass="58979">MWRGREKEVESAKEPLSSELTGGRSETEAPRRCYLRLPVYVVENHDEVLPFIYRAIGSKHLPISNISFVHFDSHPDLLIPVNMPADTVFDKESLFSELSIENWIMPAVYAGHFSQVIWLHPAWAQQVREGRHCFLVGKDASTTTIRVTGTDDYFLSDGLYVPEKQLMNPRPLHLEVILVTPFEDLHSQEIGNGETTAKKRRLEENSAAGLHTATSSERSCMPSGEGIDLGGDMIKARPISLDKVETCSKSSEGQKREGAEKIIKEILQVLQKGSAYVLDIDLDFFSVKNPFKEMYTQEEYELLQELYSFKKPNEHATEGAAGGDQQGGLELGFSAKRKSVDLDLEAFEETGCLPLEEESDLFVDDVPDSQHADRGLIDCVETRIRQLEDLESAFADFCDDDSEEKLQQWASNPGMESLVQLVHSLKNRMDSPDYEMVHQAGLTCDYSELPHHVSTELEIDGLVQSVKHLLKNLPKPTLVTVARSSLDDYCPSEQVDIIQEKVLNVLQSLYGTLDVHLEYSAGSSSV</sequence>